<organism evidence="2 3">
    <name type="scientific">Candidatus Lloydbacteria bacterium RIFCSPHIGHO2_02_FULL_51_22</name>
    <dbReference type="NCBI Taxonomy" id="1798663"/>
    <lineage>
        <taxon>Bacteria</taxon>
        <taxon>Candidatus Lloydiibacteriota</taxon>
    </lineage>
</organism>
<dbReference type="Proteomes" id="UP000178099">
    <property type="component" value="Unassembled WGS sequence"/>
</dbReference>
<reference evidence="2 3" key="1">
    <citation type="journal article" date="2016" name="Nat. Commun.">
        <title>Thousands of microbial genomes shed light on interconnected biogeochemical processes in an aquifer system.</title>
        <authorList>
            <person name="Anantharaman K."/>
            <person name="Brown C.T."/>
            <person name="Hug L.A."/>
            <person name="Sharon I."/>
            <person name="Castelle C.J."/>
            <person name="Probst A.J."/>
            <person name="Thomas B.C."/>
            <person name="Singh A."/>
            <person name="Wilkins M.J."/>
            <person name="Karaoz U."/>
            <person name="Brodie E.L."/>
            <person name="Williams K.H."/>
            <person name="Hubbard S.S."/>
            <person name="Banfield J.F."/>
        </authorList>
    </citation>
    <scope>NUCLEOTIDE SEQUENCE [LARGE SCALE GENOMIC DNA]</scope>
</reference>
<evidence type="ECO:0000313" key="2">
    <source>
        <dbReference type="EMBL" id="OGZ10177.1"/>
    </source>
</evidence>
<accession>A0A1G2D9B8</accession>
<sequence>MQYLKLIAIRSDDIELEKRVNSWCAWAGDAIEVKSREFSMAGTRGSLYLAVIIWYVVREGRALPTEGNPEEPAKQPEEEAEEAKNETPGVSCAHGQCTGHDSHWEEQKKEWRVVTPRLSFILRLFSISSPLCCGKSMDCVLPYISFSCTRCGATKEEVGVDCPSDEYLHRCSCCGKTSIA</sequence>
<evidence type="ECO:0000313" key="3">
    <source>
        <dbReference type="Proteomes" id="UP000178099"/>
    </source>
</evidence>
<proteinExistence type="predicted"/>
<dbReference type="EMBL" id="MHLN01000043">
    <property type="protein sequence ID" value="OGZ10177.1"/>
    <property type="molecule type" value="Genomic_DNA"/>
</dbReference>
<protein>
    <submittedName>
        <fullName evidence="2">Uncharacterized protein</fullName>
    </submittedName>
</protein>
<feature type="compositionally biased region" description="Basic and acidic residues" evidence="1">
    <location>
        <begin position="71"/>
        <end position="85"/>
    </location>
</feature>
<evidence type="ECO:0000256" key="1">
    <source>
        <dbReference type="SAM" id="MobiDB-lite"/>
    </source>
</evidence>
<dbReference type="AlphaFoldDB" id="A0A1G2D9B8"/>
<feature type="region of interest" description="Disordered" evidence="1">
    <location>
        <begin position="65"/>
        <end position="91"/>
    </location>
</feature>
<comment type="caution">
    <text evidence="2">The sequence shown here is derived from an EMBL/GenBank/DDBJ whole genome shotgun (WGS) entry which is preliminary data.</text>
</comment>
<name>A0A1G2D9B8_9BACT</name>
<gene>
    <name evidence="2" type="ORF">A3D67_03470</name>
</gene>